<feature type="transmembrane region" description="Helical" evidence="1">
    <location>
        <begin position="225"/>
        <end position="247"/>
    </location>
</feature>
<feature type="transmembrane region" description="Helical" evidence="1">
    <location>
        <begin position="87"/>
        <end position="105"/>
    </location>
</feature>
<keyword evidence="1" id="KW-1133">Transmembrane helix</keyword>
<sequence>MKKILAIANTIALLLTIAINYISNSGLLNGNTMKTVSDKYANYFTPAGYAFSIWGLIYLGLLGFVIYTAAGLNKEQQGGPVLLQVKWWFVVSCLANSLWVVAWLYDHIGLSVFLMAVIFISLFNIIIRTGAVVERASLKKYLLVFAPFSLYFGWISVAFIANMAAYLTATGWDGWGISPINWTVIMIAVAGLVNIFVIWTRNLYLFGAVGIWAILAIAASNEVSLIINTCYVVAVVLAIVIIIRLLAAGNKKNNSPIIQGHNRV</sequence>
<dbReference type="PANTHER" id="PTHR33802">
    <property type="entry name" value="SI:CH211-161H7.5-RELATED"/>
    <property type="match status" value="1"/>
</dbReference>
<reference evidence="3" key="1">
    <citation type="journal article" date="2019" name="Int. J. Syst. Evol. Microbiol.">
        <title>The Global Catalogue of Microorganisms (GCM) 10K type strain sequencing project: providing services to taxonomists for standard genome sequencing and annotation.</title>
        <authorList>
            <consortium name="The Broad Institute Genomics Platform"/>
            <consortium name="The Broad Institute Genome Sequencing Center for Infectious Disease"/>
            <person name="Wu L."/>
            <person name="Ma J."/>
        </authorList>
    </citation>
    <scope>NUCLEOTIDE SEQUENCE [LARGE SCALE GENOMIC DNA]</scope>
    <source>
        <strain evidence="3">KCTC 23299</strain>
    </source>
</reference>
<evidence type="ECO:0000313" key="3">
    <source>
        <dbReference type="Proteomes" id="UP001597511"/>
    </source>
</evidence>
<feature type="transmembrane region" description="Helical" evidence="1">
    <location>
        <begin position="203"/>
        <end position="219"/>
    </location>
</feature>
<accession>A0ABW6A388</accession>
<evidence type="ECO:0000256" key="1">
    <source>
        <dbReference type="SAM" id="Phobius"/>
    </source>
</evidence>
<dbReference type="Proteomes" id="UP001597511">
    <property type="component" value="Unassembled WGS sequence"/>
</dbReference>
<feature type="transmembrane region" description="Helical" evidence="1">
    <location>
        <begin position="44"/>
        <end position="67"/>
    </location>
</feature>
<protein>
    <recommendedName>
        <fullName evidence="4">Tryptophan-rich sensory protein</fullName>
    </recommendedName>
</protein>
<proteinExistence type="predicted"/>
<keyword evidence="1" id="KW-0812">Transmembrane</keyword>
<dbReference type="RefSeq" id="WP_386095114.1">
    <property type="nucleotide sequence ID" value="NZ_JBHUOZ010000001.1"/>
</dbReference>
<dbReference type="PANTHER" id="PTHR33802:SF1">
    <property type="entry name" value="XK-RELATED PROTEIN"/>
    <property type="match status" value="1"/>
</dbReference>
<comment type="caution">
    <text evidence="2">The sequence shown here is derived from an EMBL/GenBank/DDBJ whole genome shotgun (WGS) entry which is preliminary data.</text>
</comment>
<name>A0ABW6A388_9BACT</name>
<dbReference type="EMBL" id="JBHUOZ010000001">
    <property type="protein sequence ID" value="MFD2918681.1"/>
    <property type="molecule type" value="Genomic_DNA"/>
</dbReference>
<evidence type="ECO:0008006" key="4">
    <source>
        <dbReference type="Google" id="ProtNLM"/>
    </source>
</evidence>
<keyword evidence="1" id="KW-0472">Membrane</keyword>
<feature type="transmembrane region" description="Helical" evidence="1">
    <location>
        <begin position="179"/>
        <end position="198"/>
    </location>
</feature>
<gene>
    <name evidence="2" type="ORF">ACFS6H_03095</name>
</gene>
<keyword evidence="3" id="KW-1185">Reference proteome</keyword>
<feature type="transmembrane region" description="Helical" evidence="1">
    <location>
        <begin position="141"/>
        <end position="167"/>
    </location>
</feature>
<evidence type="ECO:0000313" key="2">
    <source>
        <dbReference type="EMBL" id="MFD2918681.1"/>
    </source>
</evidence>
<feature type="transmembrane region" description="Helical" evidence="1">
    <location>
        <begin position="111"/>
        <end position="129"/>
    </location>
</feature>
<organism evidence="2 3">
    <name type="scientific">Terrimonas rubra</name>
    <dbReference type="NCBI Taxonomy" id="1035890"/>
    <lineage>
        <taxon>Bacteria</taxon>
        <taxon>Pseudomonadati</taxon>
        <taxon>Bacteroidota</taxon>
        <taxon>Chitinophagia</taxon>
        <taxon>Chitinophagales</taxon>
        <taxon>Chitinophagaceae</taxon>
        <taxon>Terrimonas</taxon>
    </lineage>
</organism>